<protein>
    <recommendedName>
        <fullName evidence="6">Reverse transcriptase Ty1/copia-type domain-containing protein</fullName>
    </recommendedName>
</protein>
<feature type="region of interest" description="Disordered" evidence="1">
    <location>
        <begin position="143"/>
        <end position="195"/>
    </location>
</feature>
<evidence type="ECO:0000259" key="2">
    <source>
        <dbReference type="Pfam" id="PF07727"/>
    </source>
</evidence>
<reference evidence="4" key="1">
    <citation type="submission" date="2016-04" db="EMBL/GenBank/DDBJ databases">
        <authorList>
            <person name="Nguyen H.D."/>
            <person name="Samba Siva P."/>
            <person name="Cullis J."/>
            <person name="Levesque C.A."/>
            <person name="Hambleton S."/>
        </authorList>
    </citation>
    <scope>NUCLEOTIDE SEQUENCE</scope>
    <source>
        <strain evidence="4">DAOMC 236422</strain>
    </source>
</reference>
<dbReference type="Proteomes" id="UP000078113">
    <property type="component" value="Unassembled WGS sequence"/>
</dbReference>
<dbReference type="Pfam" id="PF07727">
    <property type="entry name" value="RVT_2"/>
    <property type="match status" value="1"/>
</dbReference>
<keyword evidence="5" id="KW-1185">Reference proteome</keyword>
<feature type="domain" description="Reverse transcriptase Ty1/copia-type" evidence="2">
    <location>
        <begin position="248"/>
        <end position="373"/>
    </location>
</feature>
<dbReference type="InterPro" id="IPR013103">
    <property type="entry name" value="RVT_2"/>
</dbReference>
<comment type="caution">
    <text evidence="4">The sequence shown here is derived from an EMBL/GenBank/DDBJ whole genome shotgun (WGS) entry which is preliminary data.</text>
</comment>
<sequence>MSTRLRNWMPTRALPPPARLLLGSNAAMPKLRVFGSSCWVMGQGGEKGKFAAKSAKFLFIGYAHSDTYRLWDELNERVVVSRNVVFDESDRPPRLNLTPAQTAPATEQVFIDIAPPNMESRFSKQMDAAREAVQARMAAAQQRAREVLDQREQTVQAASQQAEQGTSAEQGETEEAGNPQQEETERRTSRRLAGEGPEVEYALLAAAVPVTDRRENPKSIREAMERKDWVKWKEAIEIELGALKETGTYQFVDTPRDADILTGKWVLTIKYNADGTISKYKARWVARGYSQIEGIDFDETHAPTARMASVRMVGALAAVDGLELIQWDYTTAYLNGELHNAVYIQPPEGVEVPAGKTWKLMKALYALKQAGRVEGSGTSC</sequence>
<accession>A0A8X7N724</accession>
<evidence type="ECO:0000256" key="1">
    <source>
        <dbReference type="SAM" id="MobiDB-lite"/>
    </source>
</evidence>
<feature type="compositionally biased region" description="Polar residues" evidence="1">
    <location>
        <begin position="153"/>
        <end position="170"/>
    </location>
</feature>
<evidence type="ECO:0008006" key="6">
    <source>
        <dbReference type="Google" id="ProtNLM"/>
    </source>
</evidence>
<evidence type="ECO:0000313" key="4">
    <source>
        <dbReference type="EMBL" id="KAE8266960.1"/>
    </source>
</evidence>
<dbReference type="Pfam" id="PF25597">
    <property type="entry name" value="SH3_retrovirus"/>
    <property type="match status" value="1"/>
</dbReference>
<feature type="compositionally biased region" description="Basic and acidic residues" evidence="1">
    <location>
        <begin position="143"/>
        <end position="152"/>
    </location>
</feature>
<organism evidence="4 5">
    <name type="scientific">Tilletia walkeri</name>
    <dbReference type="NCBI Taxonomy" id="117179"/>
    <lineage>
        <taxon>Eukaryota</taxon>
        <taxon>Fungi</taxon>
        <taxon>Dikarya</taxon>
        <taxon>Basidiomycota</taxon>
        <taxon>Ustilaginomycotina</taxon>
        <taxon>Exobasidiomycetes</taxon>
        <taxon>Tilletiales</taxon>
        <taxon>Tilletiaceae</taxon>
        <taxon>Tilletia</taxon>
    </lineage>
</organism>
<reference evidence="4" key="2">
    <citation type="journal article" date="2019" name="IMA Fungus">
        <title>Genome sequencing and comparison of five Tilletia species to identify candidate genes for the detection of regulated species infecting wheat.</title>
        <authorList>
            <person name="Nguyen H.D.T."/>
            <person name="Sultana T."/>
            <person name="Kesanakurti P."/>
            <person name="Hambleton S."/>
        </authorList>
    </citation>
    <scope>NUCLEOTIDE SEQUENCE</scope>
    <source>
        <strain evidence="4">DAOMC 236422</strain>
    </source>
</reference>
<name>A0A8X7N724_9BASI</name>
<evidence type="ECO:0000259" key="3">
    <source>
        <dbReference type="Pfam" id="PF25597"/>
    </source>
</evidence>
<dbReference type="InterPro" id="IPR057670">
    <property type="entry name" value="SH3_retrovirus"/>
</dbReference>
<gene>
    <name evidence="4" type="ORF">A4X09_0g5391</name>
</gene>
<evidence type="ECO:0000313" key="5">
    <source>
        <dbReference type="Proteomes" id="UP000078113"/>
    </source>
</evidence>
<dbReference type="AlphaFoldDB" id="A0A8X7N724"/>
<proteinExistence type="predicted"/>
<feature type="domain" description="Retroviral polymerase SH3-like" evidence="3">
    <location>
        <begin position="37"/>
        <end position="92"/>
    </location>
</feature>
<dbReference type="EMBL" id="LWDG02000274">
    <property type="protein sequence ID" value="KAE8266960.1"/>
    <property type="molecule type" value="Genomic_DNA"/>
</dbReference>